<dbReference type="Pfam" id="PF25597">
    <property type="entry name" value="SH3_retrovirus"/>
    <property type="match status" value="1"/>
</dbReference>
<feature type="region of interest" description="Disordered" evidence="1">
    <location>
        <begin position="686"/>
        <end position="744"/>
    </location>
</feature>
<evidence type="ECO:0000259" key="2">
    <source>
        <dbReference type="PROSITE" id="PS50994"/>
    </source>
</evidence>
<reference evidence="3" key="1">
    <citation type="journal article" date="2014" name="Nat. Commun.">
        <title>The emerging biofuel crop Camelina sativa retains a highly undifferentiated hexaploid genome structure.</title>
        <authorList>
            <person name="Kagale S."/>
            <person name="Koh C."/>
            <person name="Nixon J."/>
            <person name="Bollina V."/>
            <person name="Clarke W.E."/>
            <person name="Tuteja R."/>
            <person name="Spillane C."/>
            <person name="Robinson S.J."/>
            <person name="Links M.G."/>
            <person name="Clarke C."/>
            <person name="Higgins E.E."/>
            <person name="Huebert T."/>
            <person name="Sharpe A.G."/>
            <person name="Parkin I.A."/>
        </authorList>
    </citation>
    <scope>NUCLEOTIDE SEQUENCE [LARGE SCALE GENOMIC DNA]</scope>
    <source>
        <strain evidence="3">cv. DH55</strain>
    </source>
</reference>
<dbReference type="Proteomes" id="UP000694864">
    <property type="component" value="Chromosome 1"/>
</dbReference>
<dbReference type="Pfam" id="PF00665">
    <property type="entry name" value="rve"/>
    <property type="match status" value="1"/>
</dbReference>
<dbReference type="InterPro" id="IPR036397">
    <property type="entry name" value="RNaseH_sf"/>
</dbReference>
<dbReference type="Gene3D" id="3.30.420.10">
    <property type="entry name" value="Ribonuclease H-like superfamily/Ribonuclease H"/>
    <property type="match status" value="1"/>
</dbReference>
<dbReference type="InterPro" id="IPR039537">
    <property type="entry name" value="Retrotran_Ty1/copia-like"/>
</dbReference>
<dbReference type="Pfam" id="PF13976">
    <property type="entry name" value="gag_pre-integrs"/>
    <property type="match status" value="1"/>
</dbReference>
<dbReference type="GeneID" id="104706448"/>
<dbReference type="SUPFAM" id="SSF53098">
    <property type="entry name" value="Ribonuclease H-like"/>
    <property type="match status" value="1"/>
</dbReference>
<evidence type="ECO:0000313" key="4">
    <source>
        <dbReference type="RefSeq" id="XP_010420948.1"/>
    </source>
</evidence>
<dbReference type="RefSeq" id="XP_010420948.1">
    <property type="nucleotide sequence ID" value="XM_010422646.1"/>
</dbReference>
<dbReference type="InterPro" id="IPR057670">
    <property type="entry name" value="SH3_retrovirus"/>
</dbReference>
<dbReference type="InterPro" id="IPR001584">
    <property type="entry name" value="Integrase_cat-core"/>
</dbReference>
<feature type="compositionally biased region" description="Polar residues" evidence="1">
    <location>
        <begin position="706"/>
        <end position="715"/>
    </location>
</feature>
<reference evidence="4" key="2">
    <citation type="submission" date="2025-08" db="UniProtKB">
        <authorList>
            <consortium name="RefSeq"/>
        </authorList>
    </citation>
    <scope>IDENTIFICATION</scope>
    <source>
        <tissue evidence="4">Leaf</tissue>
    </source>
</reference>
<dbReference type="PANTHER" id="PTHR42648:SF31">
    <property type="entry name" value="RNA-DIRECTED DNA POLYMERASE"/>
    <property type="match status" value="1"/>
</dbReference>
<dbReference type="InterPro" id="IPR012337">
    <property type="entry name" value="RNaseH-like_sf"/>
</dbReference>
<name>A0ABM0T4Y7_CAMSA</name>
<evidence type="ECO:0000256" key="1">
    <source>
        <dbReference type="SAM" id="MobiDB-lite"/>
    </source>
</evidence>
<dbReference type="InterPro" id="IPR025724">
    <property type="entry name" value="GAG-pre-integrase_dom"/>
</dbReference>
<feature type="compositionally biased region" description="Polar residues" evidence="1">
    <location>
        <begin position="686"/>
        <end position="698"/>
    </location>
</feature>
<sequence>MSTNPNPTTTAGSPATTTTTVEIWDSLATYRPIKRCHCGLCTCDLATTQETDREEDKVHQFLCDDQFRAVRSSLVARVLVQPLEEVYNIVKQEEDLCVSGEERAEVVSFAVNTKPRFKLEDKEGMLCKLCNHHGHTVDRCYAVIGYPEWWGDRLKSRSFQGRGRGGSSNGGGRGMGHQVAYANHVNVPNLEPAGKEQANQVITDKDRDGVSGLTDQQWGAIKNILNAKKETASEKSSGRYDILSNIREMSPVLIIMADGRERVSLKEGSVQLGSGLVLQSVYYVDELHAYLISMGQIMDENRCVVQMSDTFLVVQDRSSRMVIGAGKRVGSAFHFRRMELAAAVTTQDTENLELWHKRMGHPSAKVLGVLPCISNSVSVINLNKDCDVCFCAKKTRESFPLSMNKTSTIFELIHIVLWGPYRVPSHSGARYFLTIVDDYSKGVWLYLLPNKAETREHLKKLFALTERQFNKQVKTVKSDNGTEFISLTSFFQQNGIVHETSCVGTPQQNGRVERKHRHILNVASALRFQANLTIQFWGERVFTAGYLINRTPSSILGNVTPFERLFNRAPSFDHLRVFGCLYYAHVQNRGGDKFVSRSRRCIFVGYPQGNKGWRVYDLENMEFFVSRDVVFSESKFPYSLETTLPLLDDDEEGHVLWAPISEGIISEDHVLLNPQVIPIPQPTMETNVEPNPTAQTIGTDPRPNPLLQQVDQARPTTSSTLPTTTHSTTELAEPRLGKGQRQKMTSVKLKDYVVDPAGTLLWGVGGERNF</sequence>
<dbReference type="PROSITE" id="PS50994">
    <property type="entry name" value="INTEGRASE"/>
    <property type="match status" value="1"/>
</dbReference>
<organism evidence="3 4">
    <name type="scientific">Camelina sativa</name>
    <name type="common">False flax</name>
    <name type="synonym">Myagrum sativum</name>
    <dbReference type="NCBI Taxonomy" id="90675"/>
    <lineage>
        <taxon>Eukaryota</taxon>
        <taxon>Viridiplantae</taxon>
        <taxon>Streptophyta</taxon>
        <taxon>Embryophyta</taxon>
        <taxon>Tracheophyta</taxon>
        <taxon>Spermatophyta</taxon>
        <taxon>Magnoliopsida</taxon>
        <taxon>eudicotyledons</taxon>
        <taxon>Gunneridae</taxon>
        <taxon>Pentapetalae</taxon>
        <taxon>rosids</taxon>
        <taxon>malvids</taxon>
        <taxon>Brassicales</taxon>
        <taxon>Brassicaceae</taxon>
        <taxon>Camelineae</taxon>
        <taxon>Camelina</taxon>
    </lineage>
</organism>
<proteinExistence type="predicted"/>
<evidence type="ECO:0000313" key="3">
    <source>
        <dbReference type="Proteomes" id="UP000694864"/>
    </source>
</evidence>
<feature type="compositionally biased region" description="Low complexity" evidence="1">
    <location>
        <begin position="716"/>
        <end position="729"/>
    </location>
</feature>
<dbReference type="PANTHER" id="PTHR42648">
    <property type="entry name" value="TRANSPOSASE, PUTATIVE-RELATED"/>
    <property type="match status" value="1"/>
</dbReference>
<protein>
    <submittedName>
        <fullName evidence="4">Uncharacterized protein LOC104706448</fullName>
    </submittedName>
</protein>
<keyword evidence="3" id="KW-1185">Reference proteome</keyword>
<feature type="domain" description="Integrase catalytic" evidence="2">
    <location>
        <begin position="396"/>
        <end position="569"/>
    </location>
</feature>
<gene>
    <name evidence="4" type="primary">LOC104706448</name>
</gene>
<accession>A0ABM0T4Y7</accession>